<feature type="signal peptide" evidence="1">
    <location>
        <begin position="1"/>
        <end position="19"/>
    </location>
</feature>
<protein>
    <recommendedName>
        <fullName evidence="4">Ig-like domain-containing protein</fullName>
    </recommendedName>
</protein>
<accession>A0A1Y1Z3R5</accession>
<comment type="caution">
    <text evidence="2">The sequence shown here is derived from an EMBL/GenBank/DDBJ whole genome shotgun (WGS) entry which is preliminary data.</text>
</comment>
<name>A0A1Y1Z3R5_9PLEO</name>
<evidence type="ECO:0008006" key="4">
    <source>
        <dbReference type="Google" id="ProtNLM"/>
    </source>
</evidence>
<evidence type="ECO:0000256" key="1">
    <source>
        <dbReference type="SAM" id="SignalP"/>
    </source>
</evidence>
<proteinExistence type="predicted"/>
<dbReference type="EMBL" id="MCFA01000132">
    <property type="protein sequence ID" value="ORY04754.1"/>
    <property type="molecule type" value="Genomic_DNA"/>
</dbReference>
<dbReference type="AlphaFoldDB" id="A0A1Y1Z3R5"/>
<keyword evidence="1" id="KW-0732">Signal</keyword>
<keyword evidence="3" id="KW-1185">Reference proteome</keyword>
<feature type="chain" id="PRO_5011008232" description="Ig-like domain-containing protein" evidence="1">
    <location>
        <begin position="20"/>
        <end position="383"/>
    </location>
</feature>
<sequence>MRNFFQLAAFAAIFHLSNAQAPREVDIYNNARVACSFNFNDPSAIFAYTSETFPGDWTVGIGSFSVPPGFTWICTFPIIGGGQLVQTVTTQITAAPPATLVVPFPSVTVGSLMPGGTVSCTVRAGISQNGFAFIESFALVPNPTPVTSDTVVLVPTAGLTTTTTTTTLVQATETTLTPGAVTVTVATGTSTIRAKPTLTTKTITITLPPRTARVVSITTSTTTLTCLPSRHKIRRENRYERAVYDAADELFHRDVATETPSCFSSITTPTVYNTILSTTTTGTDTIVEVALTTTTSINTVTAATPTSFQSVLATITQTPTRTRYWWTVLKPTTVTKTWALTKTVTRVPKGLTACTKGTPAPQPSKCRNPVVSQSNGCVLKTCS</sequence>
<evidence type="ECO:0000313" key="3">
    <source>
        <dbReference type="Proteomes" id="UP000193144"/>
    </source>
</evidence>
<reference evidence="2 3" key="1">
    <citation type="submission" date="2016-07" db="EMBL/GenBank/DDBJ databases">
        <title>Pervasive Adenine N6-methylation of Active Genes in Fungi.</title>
        <authorList>
            <consortium name="DOE Joint Genome Institute"/>
            <person name="Mondo S.J."/>
            <person name="Dannebaum R.O."/>
            <person name="Kuo R.C."/>
            <person name="Labutti K."/>
            <person name="Haridas S."/>
            <person name="Kuo A."/>
            <person name="Salamov A."/>
            <person name="Ahrendt S.R."/>
            <person name="Lipzen A."/>
            <person name="Sullivan W."/>
            <person name="Andreopoulos W.B."/>
            <person name="Clum A."/>
            <person name="Lindquist E."/>
            <person name="Daum C."/>
            <person name="Ramamoorthy G.K."/>
            <person name="Gryganskyi A."/>
            <person name="Culley D."/>
            <person name="Magnuson J.K."/>
            <person name="James T.Y."/>
            <person name="O'Malley M.A."/>
            <person name="Stajich J.E."/>
            <person name="Spatafora J.W."/>
            <person name="Visel A."/>
            <person name="Grigoriev I.V."/>
        </authorList>
    </citation>
    <scope>NUCLEOTIDE SEQUENCE [LARGE SCALE GENOMIC DNA]</scope>
    <source>
        <strain evidence="2 3">CBS 115471</strain>
    </source>
</reference>
<gene>
    <name evidence="2" type="ORF">BCR34DRAFT_604721</name>
</gene>
<dbReference type="Proteomes" id="UP000193144">
    <property type="component" value="Unassembled WGS sequence"/>
</dbReference>
<dbReference type="OrthoDB" id="3808977at2759"/>
<dbReference type="STRING" id="1231657.A0A1Y1Z3R5"/>
<organism evidence="2 3">
    <name type="scientific">Clohesyomyces aquaticus</name>
    <dbReference type="NCBI Taxonomy" id="1231657"/>
    <lineage>
        <taxon>Eukaryota</taxon>
        <taxon>Fungi</taxon>
        <taxon>Dikarya</taxon>
        <taxon>Ascomycota</taxon>
        <taxon>Pezizomycotina</taxon>
        <taxon>Dothideomycetes</taxon>
        <taxon>Pleosporomycetidae</taxon>
        <taxon>Pleosporales</taxon>
        <taxon>Lindgomycetaceae</taxon>
        <taxon>Clohesyomyces</taxon>
    </lineage>
</organism>
<evidence type="ECO:0000313" key="2">
    <source>
        <dbReference type="EMBL" id="ORY04754.1"/>
    </source>
</evidence>